<sequence>MSKKFARGLYSDAAREASRVTEATSNPCKTPMLKERNFESKSVGGCGWATMDGMMIVEREQHRSQAPAAGCFGLARAPESYDGASRQHPEGEPSDWERYAARFCVVDYGDGQPVKAAPRTS</sequence>
<reference evidence="2 3" key="1">
    <citation type="submission" date="2018-09" db="EMBL/GenBank/DDBJ databases">
        <authorList>
            <person name="Zhu H."/>
        </authorList>
    </citation>
    <scope>NUCLEOTIDE SEQUENCE [LARGE SCALE GENOMIC DNA]</scope>
    <source>
        <strain evidence="2 3">K2R01-6</strain>
    </source>
</reference>
<dbReference type="RefSeq" id="WP_119763997.1">
    <property type="nucleotide sequence ID" value="NZ_QYUM01000004.1"/>
</dbReference>
<dbReference type="EMBL" id="QYUM01000004">
    <property type="protein sequence ID" value="RJF85342.1"/>
    <property type="molecule type" value="Genomic_DNA"/>
</dbReference>
<evidence type="ECO:0000313" key="3">
    <source>
        <dbReference type="Proteomes" id="UP000286100"/>
    </source>
</evidence>
<evidence type="ECO:0000256" key="1">
    <source>
        <dbReference type="SAM" id="MobiDB-lite"/>
    </source>
</evidence>
<keyword evidence="3" id="KW-1185">Reference proteome</keyword>
<name>A0A418W5Q9_9SPHN</name>
<protein>
    <submittedName>
        <fullName evidence="2">Uncharacterized protein</fullName>
    </submittedName>
</protein>
<accession>A0A418W5Q9</accession>
<proteinExistence type="predicted"/>
<dbReference type="Proteomes" id="UP000286100">
    <property type="component" value="Unassembled WGS sequence"/>
</dbReference>
<dbReference type="AlphaFoldDB" id="A0A418W5Q9"/>
<gene>
    <name evidence="2" type="ORF">D3876_15435</name>
</gene>
<feature type="region of interest" description="Disordered" evidence="1">
    <location>
        <begin position="1"/>
        <end position="28"/>
    </location>
</feature>
<comment type="caution">
    <text evidence="2">The sequence shown here is derived from an EMBL/GenBank/DDBJ whole genome shotgun (WGS) entry which is preliminary data.</text>
</comment>
<organism evidence="2 3">
    <name type="scientific">Sphingomonas cavernae</name>
    <dbReference type="NCBI Taxonomy" id="2320861"/>
    <lineage>
        <taxon>Bacteria</taxon>
        <taxon>Pseudomonadati</taxon>
        <taxon>Pseudomonadota</taxon>
        <taxon>Alphaproteobacteria</taxon>
        <taxon>Sphingomonadales</taxon>
        <taxon>Sphingomonadaceae</taxon>
        <taxon>Sphingomonas</taxon>
    </lineage>
</organism>
<evidence type="ECO:0000313" key="2">
    <source>
        <dbReference type="EMBL" id="RJF85342.1"/>
    </source>
</evidence>